<evidence type="ECO:0000256" key="4">
    <source>
        <dbReference type="SAM" id="MobiDB-lite"/>
    </source>
</evidence>
<dbReference type="AlphaFoldDB" id="A0A7S3EXT0"/>
<feature type="compositionally biased region" description="Gly residues" evidence="4">
    <location>
        <begin position="209"/>
        <end position="219"/>
    </location>
</feature>
<evidence type="ECO:0000256" key="2">
    <source>
        <dbReference type="ARBA" id="ARBA00023043"/>
    </source>
</evidence>
<dbReference type="Pfam" id="PF12796">
    <property type="entry name" value="Ank_2"/>
    <property type="match status" value="1"/>
</dbReference>
<protein>
    <submittedName>
        <fullName evidence="5">Uncharacterized protein</fullName>
    </submittedName>
</protein>
<name>A0A7S3EXT0_9EUKA</name>
<organism evidence="5">
    <name type="scientific">Haptolina ericina</name>
    <dbReference type="NCBI Taxonomy" id="156174"/>
    <lineage>
        <taxon>Eukaryota</taxon>
        <taxon>Haptista</taxon>
        <taxon>Haptophyta</taxon>
        <taxon>Prymnesiophyceae</taxon>
        <taxon>Prymnesiales</taxon>
        <taxon>Prymnesiaceae</taxon>
        <taxon>Haptolina</taxon>
    </lineage>
</organism>
<proteinExistence type="predicted"/>
<reference evidence="5" key="1">
    <citation type="submission" date="2021-01" db="EMBL/GenBank/DDBJ databases">
        <authorList>
            <person name="Corre E."/>
            <person name="Pelletier E."/>
            <person name="Niang G."/>
            <person name="Scheremetjew M."/>
            <person name="Finn R."/>
            <person name="Kale V."/>
            <person name="Holt S."/>
            <person name="Cochrane G."/>
            <person name="Meng A."/>
            <person name="Brown T."/>
            <person name="Cohen L."/>
        </authorList>
    </citation>
    <scope>NUCLEOTIDE SEQUENCE</scope>
    <source>
        <strain evidence="5">CCMP281</strain>
    </source>
</reference>
<feature type="region of interest" description="Disordered" evidence="4">
    <location>
        <begin position="154"/>
        <end position="269"/>
    </location>
</feature>
<dbReference type="SMART" id="SM00248">
    <property type="entry name" value="ANK"/>
    <property type="match status" value="3"/>
</dbReference>
<feature type="repeat" description="ANK" evidence="3">
    <location>
        <begin position="45"/>
        <end position="77"/>
    </location>
</feature>
<dbReference type="GO" id="GO:0006396">
    <property type="term" value="P:RNA processing"/>
    <property type="evidence" value="ECO:0007669"/>
    <property type="project" value="TreeGrafter"/>
</dbReference>
<feature type="repeat" description="ANK" evidence="3">
    <location>
        <begin position="78"/>
        <end position="110"/>
    </location>
</feature>
<evidence type="ECO:0000256" key="3">
    <source>
        <dbReference type="PROSITE-ProRule" id="PRU00023"/>
    </source>
</evidence>
<evidence type="ECO:0000313" key="5">
    <source>
        <dbReference type="EMBL" id="CAE0112134.1"/>
    </source>
</evidence>
<dbReference type="Gene3D" id="1.25.40.20">
    <property type="entry name" value="Ankyrin repeat-containing domain"/>
    <property type="match status" value="1"/>
</dbReference>
<dbReference type="GO" id="GO:0004540">
    <property type="term" value="F:RNA nuclease activity"/>
    <property type="evidence" value="ECO:0007669"/>
    <property type="project" value="TreeGrafter"/>
</dbReference>
<dbReference type="InterPro" id="IPR036770">
    <property type="entry name" value="Ankyrin_rpt-contain_sf"/>
</dbReference>
<sequence length="269" mass="27990">MEFRGEGTGVKDERLALFSAASNKDKALAGELIRKKADVNKRGPTGYNALHIAAQWDAGEVAELLISNKANINAKTQDGLTPLMMAAQKDSEAVAELLIGMQAKLSLKMKTGETAMQLARKNEASRVIALLQERFDERKRTRLLQAAELESAALETASSDAKEAEEVRQMVAEGPPSARRAAAPAGDSLPTGAAAPAAAAASASETSHGSGGREWGGVASGTAQLQRASSMPVISPTKGSGKGVSCEQGAVGGDRAAGAPRYRKTTFSR</sequence>
<evidence type="ECO:0000256" key="1">
    <source>
        <dbReference type="ARBA" id="ARBA00022737"/>
    </source>
</evidence>
<keyword evidence="2 3" id="KW-0040">ANK repeat</keyword>
<dbReference type="SUPFAM" id="SSF48403">
    <property type="entry name" value="Ankyrin repeat"/>
    <property type="match status" value="1"/>
</dbReference>
<dbReference type="PROSITE" id="PS50088">
    <property type="entry name" value="ANK_REPEAT"/>
    <property type="match status" value="2"/>
</dbReference>
<feature type="compositionally biased region" description="Low complexity" evidence="4">
    <location>
        <begin position="175"/>
        <end position="185"/>
    </location>
</feature>
<gene>
    <name evidence="5" type="ORF">HERI1096_LOCUS12794</name>
</gene>
<dbReference type="PROSITE" id="PS50297">
    <property type="entry name" value="ANK_REP_REGION"/>
    <property type="match status" value="1"/>
</dbReference>
<dbReference type="GO" id="GO:0003723">
    <property type="term" value="F:RNA binding"/>
    <property type="evidence" value="ECO:0007669"/>
    <property type="project" value="TreeGrafter"/>
</dbReference>
<dbReference type="InterPro" id="IPR002110">
    <property type="entry name" value="Ankyrin_rpt"/>
</dbReference>
<keyword evidence="1" id="KW-0677">Repeat</keyword>
<feature type="compositionally biased region" description="Low complexity" evidence="4">
    <location>
        <begin position="192"/>
        <end position="208"/>
    </location>
</feature>
<dbReference type="PANTHER" id="PTHR24141:SF1">
    <property type="entry name" value="2-5A-DEPENDENT RIBONUCLEASE"/>
    <property type="match status" value="1"/>
</dbReference>
<accession>A0A7S3EXT0</accession>
<dbReference type="PANTHER" id="PTHR24141">
    <property type="entry name" value="2-5A-DEPENDENT RIBONUCLEASE"/>
    <property type="match status" value="1"/>
</dbReference>
<dbReference type="EMBL" id="HBHX01023050">
    <property type="protein sequence ID" value="CAE0112134.1"/>
    <property type="molecule type" value="Transcribed_RNA"/>
</dbReference>